<organism evidence="2 3">
    <name type="scientific">Hymenobacter elongatus</name>
    <dbReference type="NCBI Taxonomy" id="877208"/>
    <lineage>
        <taxon>Bacteria</taxon>
        <taxon>Pseudomonadati</taxon>
        <taxon>Bacteroidota</taxon>
        <taxon>Cytophagia</taxon>
        <taxon>Cytophagales</taxon>
        <taxon>Hymenobacteraceae</taxon>
        <taxon>Hymenobacter</taxon>
    </lineage>
</organism>
<protein>
    <submittedName>
        <fullName evidence="2">Uncharacterized protein</fullName>
    </submittedName>
</protein>
<dbReference type="RefSeq" id="WP_135496334.1">
    <property type="nucleotide sequence ID" value="NZ_SRLD01000004.1"/>
</dbReference>
<proteinExistence type="predicted"/>
<dbReference type="EMBL" id="SRLD01000004">
    <property type="protein sequence ID" value="TGE19323.1"/>
    <property type="molecule type" value="Genomic_DNA"/>
</dbReference>
<feature type="transmembrane region" description="Helical" evidence="1">
    <location>
        <begin position="78"/>
        <end position="97"/>
    </location>
</feature>
<keyword evidence="1" id="KW-0812">Transmembrane</keyword>
<gene>
    <name evidence="2" type="ORF">E5J99_03525</name>
</gene>
<name>A0A4Z0PQF4_9BACT</name>
<evidence type="ECO:0000256" key="1">
    <source>
        <dbReference type="SAM" id="Phobius"/>
    </source>
</evidence>
<reference evidence="2 3" key="1">
    <citation type="submission" date="2019-04" db="EMBL/GenBank/DDBJ databases">
        <authorList>
            <person name="Feng G."/>
            <person name="Zhang J."/>
            <person name="Zhu H."/>
        </authorList>
    </citation>
    <scope>NUCLEOTIDE SEQUENCE [LARGE SCALE GENOMIC DNA]</scope>
    <source>
        <strain evidence="2 3">JCM 17223</strain>
    </source>
</reference>
<keyword evidence="1" id="KW-0472">Membrane</keyword>
<dbReference type="AlphaFoldDB" id="A0A4Z0PQF4"/>
<dbReference type="Proteomes" id="UP000297739">
    <property type="component" value="Unassembled WGS sequence"/>
</dbReference>
<accession>A0A4Z0PQF4</accession>
<evidence type="ECO:0000313" key="2">
    <source>
        <dbReference type="EMBL" id="TGE19323.1"/>
    </source>
</evidence>
<keyword evidence="1" id="KW-1133">Transmembrane helix</keyword>
<dbReference type="OrthoDB" id="886559at2"/>
<feature type="transmembrane region" description="Helical" evidence="1">
    <location>
        <begin position="45"/>
        <end position="66"/>
    </location>
</feature>
<comment type="caution">
    <text evidence="2">The sequence shown here is derived from an EMBL/GenBank/DDBJ whole genome shotgun (WGS) entry which is preliminary data.</text>
</comment>
<evidence type="ECO:0000313" key="3">
    <source>
        <dbReference type="Proteomes" id="UP000297739"/>
    </source>
</evidence>
<keyword evidence="3" id="KW-1185">Reference proteome</keyword>
<sequence length="130" mass="14362">MARTSLLILLLLALLIELVLTVGGFLAPDLLLAKFGVGVNADTRFMGYALAWLLLFVSLVDATALWQVWRRAAHYHTLCYLLGFWWIGIGLGLYVSYDRVDNLLLDSGKGLLIVLATWQSRKQRPGAGAS</sequence>